<evidence type="ECO:0000256" key="4">
    <source>
        <dbReference type="ARBA" id="ARBA00023136"/>
    </source>
</evidence>
<keyword evidence="3" id="KW-1133">Transmembrane helix</keyword>
<dbReference type="EMBL" id="JAFEMO010000015">
    <property type="protein sequence ID" value="KAH7543687.1"/>
    <property type="molecule type" value="Genomic_DNA"/>
</dbReference>
<dbReference type="PANTHER" id="PTHR14110">
    <property type="entry name" value="MITOCHONDRIAL IMPORT INNER MEMBRANE TRANSLOCASE SUBUNIT TIM22"/>
    <property type="match status" value="1"/>
</dbReference>
<dbReference type="PANTHER" id="PTHR14110:SF6">
    <property type="entry name" value="OS04G0405100 PROTEIN"/>
    <property type="match status" value="1"/>
</dbReference>
<keyword evidence="4" id="KW-0472">Membrane</keyword>
<protein>
    <submittedName>
        <fullName evidence="5">Uncharacterized protein</fullName>
    </submittedName>
</protein>
<dbReference type="Pfam" id="PF02466">
    <property type="entry name" value="Tim17"/>
    <property type="match status" value="1"/>
</dbReference>
<evidence type="ECO:0000313" key="5">
    <source>
        <dbReference type="EMBL" id="KAH7543687.1"/>
    </source>
</evidence>
<evidence type="ECO:0000256" key="1">
    <source>
        <dbReference type="ARBA" id="ARBA00004141"/>
    </source>
</evidence>
<evidence type="ECO:0000256" key="3">
    <source>
        <dbReference type="ARBA" id="ARBA00022989"/>
    </source>
</evidence>
<reference evidence="5 6" key="1">
    <citation type="submission" date="2021-02" db="EMBL/GenBank/DDBJ databases">
        <title>Plant Genome Project.</title>
        <authorList>
            <person name="Zhang R.-G."/>
        </authorList>
    </citation>
    <scope>NUCLEOTIDE SEQUENCE [LARGE SCALE GENOMIC DNA]</scope>
    <source>
        <tissue evidence="5">Leaves</tissue>
    </source>
</reference>
<dbReference type="Proteomes" id="UP000827721">
    <property type="component" value="Unassembled WGS sequence"/>
</dbReference>
<comment type="caution">
    <text evidence="5">The sequence shown here is derived from an EMBL/GenBank/DDBJ whole genome shotgun (WGS) entry which is preliminary data.</text>
</comment>
<keyword evidence="2" id="KW-0812">Transmembrane</keyword>
<keyword evidence="6" id="KW-1185">Reference proteome</keyword>
<accession>A0ABQ8H0G5</accession>
<dbReference type="InterPro" id="IPR039175">
    <property type="entry name" value="TIM22"/>
</dbReference>
<gene>
    <name evidence="5" type="ORF">JRO89_XS15G0000700</name>
</gene>
<organism evidence="5 6">
    <name type="scientific">Xanthoceras sorbifolium</name>
    <dbReference type="NCBI Taxonomy" id="99658"/>
    <lineage>
        <taxon>Eukaryota</taxon>
        <taxon>Viridiplantae</taxon>
        <taxon>Streptophyta</taxon>
        <taxon>Embryophyta</taxon>
        <taxon>Tracheophyta</taxon>
        <taxon>Spermatophyta</taxon>
        <taxon>Magnoliopsida</taxon>
        <taxon>eudicotyledons</taxon>
        <taxon>Gunneridae</taxon>
        <taxon>Pentapetalae</taxon>
        <taxon>rosids</taxon>
        <taxon>malvids</taxon>
        <taxon>Sapindales</taxon>
        <taxon>Sapindaceae</taxon>
        <taxon>Xanthoceroideae</taxon>
        <taxon>Xanthoceras</taxon>
    </lineage>
</organism>
<comment type="subcellular location">
    <subcellularLocation>
        <location evidence="1">Membrane</location>
        <topology evidence="1">Multi-pass membrane protein</topology>
    </subcellularLocation>
</comment>
<proteinExistence type="predicted"/>
<sequence>MALNNGGGLAVSRGVMEQGKHGVMVESKFQQNPVQMVQSKFKEVEIGFKQLESGFKSWLAKQSLPVEAAVVTLTSATQGAAIGAIMGTITSDISSNIPTPPPHATSLNPQAMASLQQAQALGGGPLIQARNFAVMTGVNAGISCVMKRLRGKEDVQSRFCGGGDTMSGGVPGPPKLSPCLIMKHVVHFGNGIATETCYMGLFSFDNSPAPYPFPFSRCFLFVCALEEISSICIFDPGIMVAAFGSGALFSLVSGMGGPNHATNAVTSGIFFALIQGGLFKIGEKFGKPQVEDVNYNRTRHMLYNLGLQNYEKNFKNGLLTDVTLPLLTDRQMLRYEWCFSALRDVKIPPGPRLLILDHIQRDPELKRSK</sequence>
<dbReference type="CDD" id="cd09487">
    <property type="entry name" value="SAM_superfamily"/>
    <property type="match status" value="1"/>
</dbReference>
<name>A0ABQ8H0G5_9ROSI</name>
<evidence type="ECO:0000256" key="2">
    <source>
        <dbReference type="ARBA" id="ARBA00022692"/>
    </source>
</evidence>
<evidence type="ECO:0000313" key="6">
    <source>
        <dbReference type="Proteomes" id="UP000827721"/>
    </source>
</evidence>